<sequence>MRWTLAVGAWLAAAVLATAASIGAVNSLRQGLFGGPADSPRHESEVEAELSAGPSPAVVDSPSPSAPASASFEESPPASVTRALSTGGGSLVVSCDGGTATLMSWIPRAGFEADHVVRGPADVVSLRFKARSGGGQFRARVTCAGGEPSLTVSGDD</sequence>
<name>A0ABP8DL14_9ACTN</name>
<evidence type="ECO:0000256" key="1">
    <source>
        <dbReference type="SAM" id="MobiDB-lite"/>
    </source>
</evidence>
<proteinExistence type="predicted"/>
<comment type="caution">
    <text evidence="3">The sequence shown here is derived from an EMBL/GenBank/DDBJ whole genome shotgun (WGS) entry which is preliminary data.</text>
</comment>
<protein>
    <recommendedName>
        <fullName evidence="5">Septum formation initiator</fullName>
    </recommendedName>
</protein>
<evidence type="ECO:0000313" key="4">
    <source>
        <dbReference type="Proteomes" id="UP001500620"/>
    </source>
</evidence>
<evidence type="ECO:0000313" key="3">
    <source>
        <dbReference type="EMBL" id="GAA4258734.1"/>
    </source>
</evidence>
<feature type="region of interest" description="Disordered" evidence="1">
    <location>
        <begin position="36"/>
        <end position="84"/>
    </location>
</feature>
<keyword evidence="2" id="KW-0732">Signal</keyword>
<feature type="chain" id="PRO_5045471933" description="Septum formation initiator" evidence="2">
    <location>
        <begin position="20"/>
        <end position="156"/>
    </location>
</feature>
<gene>
    <name evidence="3" type="ORF">GCM10022255_080550</name>
</gene>
<keyword evidence="4" id="KW-1185">Reference proteome</keyword>
<dbReference type="Proteomes" id="UP001500620">
    <property type="component" value="Unassembled WGS sequence"/>
</dbReference>
<reference evidence="4" key="1">
    <citation type="journal article" date="2019" name="Int. J. Syst. Evol. Microbiol.">
        <title>The Global Catalogue of Microorganisms (GCM) 10K type strain sequencing project: providing services to taxonomists for standard genome sequencing and annotation.</title>
        <authorList>
            <consortium name="The Broad Institute Genomics Platform"/>
            <consortium name="The Broad Institute Genome Sequencing Center for Infectious Disease"/>
            <person name="Wu L."/>
            <person name="Ma J."/>
        </authorList>
    </citation>
    <scope>NUCLEOTIDE SEQUENCE [LARGE SCALE GENOMIC DNA]</scope>
    <source>
        <strain evidence="4">JCM 17441</strain>
    </source>
</reference>
<feature type="compositionally biased region" description="Low complexity" evidence="1">
    <location>
        <begin position="51"/>
        <end position="80"/>
    </location>
</feature>
<feature type="signal peptide" evidence="2">
    <location>
        <begin position="1"/>
        <end position="19"/>
    </location>
</feature>
<organism evidence="3 4">
    <name type="scientific">Dactylosporangium darangshiense</name>
    <dbReference type="NCBI Taxonomy" id="579108"/>
    <lineage>
        <taxon>Bacteria</taxon>
        <taxon>Bacillati</taxon>
        <taxon>Actinomycetota</taxon>
        <taxon>Actinomycetes</taxon>
        <taxon>Micromonosporales</taxon>
        <taxon>Micromonosporaceae</taxon>
        <taxon>Dactylosporangium</taxon>
    </lineage>
</organism>
<dbReference type="EMBL" id="BAABAT010000032">
    <property type="protein sequence ID" value="GAA4258734.1"/>
    <property type="molecule type" value="Genomic_DNA"/>
</dbReference>
<accession>A0ABP8DL14</accession>
<evidence type="ECO:0008006" key="5">
    <source>
        <dbReference type="Google" id="ProtNLM"/>
    </source>
</evidence>
<evidence type="ECO:0000256" key="2">
    <source>
        <dbReference type="SAM" id="SignalP"/>
    </source>
</evidence>